<dbReference type="GO" id="GO:0016831">
    <property type="term" value="F:carboxy-lyase activity"/>
    <property type="evidence" value="ECO:0007669"/>
    <property type="project" value="UniProtKB-KW"/>
</dbReference>
<protein>
    <recommendedName>
        <fullName evidence="10">Aromatic-L-amino-acid decarboxylase</fullName>
    </recommendedName>
</protein>
<comment type="cofactor">
    <cofactor evidence="1 6 7">
        <name>pyridoxal 5'-phosphate</name>
        <dbReference type="ChEBI" id="CHEBI:597326"/>
    </cofactor>
</comment>
<evidence type="ECO:0000313" key="8">
    <source>
        <dbReference type="EMBL" id="RSH82059.1"/>
    </source>
</evidence>
<dbReference type="Gene3D" id="1.20.1340.10">
    <property type="entry name" value="dopa decarboxylase, N-terminal domain"/>
    <property type="match status" value="2"/>
</dbReference>
<dbReference type="RefSeq" id="XP_028476514.1">
    <property type="nucleotide sequence ID" value="XM_028623581.1"/>
</dbReference>
<evidence type="ECO:0000256" key="5">
    <source>
        <dbReference type="ARBA" id="ARBA00023239"/>
    </source>
</evidence>
<gene>
    <name evidence="8" type="ORF">EHS24_008263</name>
</gene>
<dbReference type="GeneID" id="39592806"/>
<evidence type="ECO:0000256" key="1">
    <source>
        <dbReference type="ARBA" id="ARBA00001933"/>
    </source>
</evidence>
<comment type="similarity">
    <text evidence="2 7">Belongs to the group II decarboxylase family.</text>
</comment>
<dbReference type="InterPro" id="IPR002129">
    <property type="entry name" value="PyrdxlP-dep_de-COase"/>
</dbReference>
<evidence type="ECO:0000256" key="4">
    <source>
        <dbReference type="ARBA" id="ARBA00022898"/>
    </source>
</evidence>
<dbReference type="InterPro" id="IPR015422">
    <property type="entry name" value="PyrdxlP-dep_Trfase_small"/>
</dbReference>
<keyword evidence="5 7" id="KW-0456">Lyase</keyword>
<dbReference type="GO" id="GO:0005737">
    <property type="term" value="C:cytoplasm"/>
    <property type="evidence" value="ECO:0007669"/>
    <property type="project" value="TreeGrafter"/>
</dbReference>
<dbReference type="Pfam" id="PF00282">
    <property type="entry name" value="Pyridoxal_deC"/>
    <property type="match status" value="1"/>
</dbReference>
<comment type="caution">
    <text evidence="8">The sequence shown here is derived from an EMBL/GenBank/DDBJ whole genome shotgun (WGS) entry which is preliminary data.</text>
</comment>
<dbReference type="GO" id="GO:0006520">
    <property type="term" value="P:amino acid metabolic process"/>
    <property type="evidence" value="ECO:0007669"/>
    <property type="project" value="InterPro"/>
</dbReference>
<dbReference type="InterPro" id="IPR021115">
    <property type="entry name" value="Pyridoxal-P_BS"/>
</dbReference>
<dbReference type="Gene3D" id="3.40.640.10">
    <property type="entry name" value="Type I PLP-dependent aspartate aminotransferase-like (Major domain)"/>
    <property type="match status" value="1"/>
</dbReference>
<organism evidence="8 9">
    <name type="scientific">Apiotrichum porosum</name>
    <dbReference type="NCBI Taxonomy" id="105984"/>
    <lineage>
        <taxon>Eukaryota</taxon>
        <taxon>Fungi</taxon>
        <taxon>Dikarya</taxon>
        <taxon>Basidiomycota</taxon>
        <taxon>Agaricomycotina</taxon>
        <taxon>Tremellomycetes</taxon>
        <taxon>Trichosporonales</taxon>
        <taxon>Trichosporonaceae</taxon>
        <taxon>Apiotrichum</taxon>
    </lineage>
</organism>
<dbReference type="GO" id="GO:0030170">
    <property type="term" value="F:pyridoxal phosphate binding"/>
    <property type="evidence" value="ECO:0007669"/>
    <property type="project" value="InterPro"/>
</dbReference>
<dbReference type="PANTHER" id="PTHR11999">
    <property type="entry name" value="GROUP II PYRIDOXAL-5-PHOSPHATE DECARBOXYLASE"/>
    <property type="match status" value="1"/>
</dbReference>
<dbReference type="SUPFAM" id="SSF53383">
    <property type="entry name" value="PLP-dependent transferases"/>
    <property type="match status" value="1"/>
</dbReference>
<proteinExistence type="inferred from homology"/>
<dbReference type="Gene3D" id="3.90.1150.10">
    <property type="entry name" value="Aspartate Aminotransferase, domain 1"/>
    <property type="match status" value="1"/>
</dbReference>
<dbReference type="OrthoDB" id="639767at2759"/>
<dbReference type="PRINTS" id="PR00800">
    <property type="entry name" value="YHDCRBOXLASE"/>
</dbReference>
<feature type="modified residue" description="N6-(pyridoxal phosphate)lysine" evidence="6">
    <location>
        <position position="384"/>
    </location>
</feature>
<dbReference type="InterPro" id="IPR015421">
    <property type="entry name" value="PyrdxlP-dep_Trfase_major"/>
</dbReference>
<keyword evidence="3" id="KW-0210">Decarboxylase</keyword>
<dbReference type="STRING" id="105984.A0A427XT91"/>
<dbReference type="AlphaFoldDB" id="A0A427XT91"/>
<evidence type="ECO:0008006" key="10">
    <source>
        <dbReference type="Google" id="ProtNLM"/>
    </source>
</evidence>
<dbReference type="PANTHER" id="PTHR11999:SF70">
    <property type="entry name" value="MIP05841P"/>
    <property type="match status" value="1"/>
</dbReference>
<dbReference type="EMBL" id="RSCE01000006">
    <property type="protein sequence ID" value="RSH82059.1"/>
    <property type="molecule type" value="Genomic_DNA"/>
</dbReference>
<evidence type="ECO:0000256" key="3">
    <source>
        <dbReference type="ARBA" id="ARBA00022793"/>
    </source>
</evidence>
<evidence type="ECO:0000256" key="6">
    <source>
        <dbReference type="PIRSR" id="PIRSR602129-50"/>
    </source>
</evidence>
<evidence type="ECO:0000256" key="7">
    <source>
        <dbReference type="RuleBase" id="RU000382"/>
    </source>
</evidence>
<dbReference type="Proteomes" id="UP000279236">
    <property type="component" value="Unassembled WGS sequence"/>
</dbReference>
<keyword evidence="9" id="KW-1185">Reference proteome</keyword>
<evidence type="ECO:0000313" key="9">
    <source>
        <dbReference type="Proteomes" id="UP000279236"/>
    </source>
</evidence>
<keyword evidence="4 6" id="KW-0663">Pyridoxal phosphate</keyword>
<dbReference type="InterPro" id="IPR010977">
    <property type="entry name" value="Aromatic_deC"/>
</dbReference>
<name>A0A427XT91_9TREE</name>
<accession>A0A427XT91</accession>
<dbReference type="PROSITE" id="PS00392">
    <property type="entry name" value="DDC_GAD_HDC_YDC"/>
    <property type="match status" value="1"/>
</dbReference>
<reference evidence="8 9" key="1">
    <citation type="submission" date="2018-11" db="EMBL/GenBank/DDBJ databases">
        <title>Genome sequence of Apiotrichum porosum DSM 27194.</title>
        <authorList>
            <person name="Aliyu H."/>
            <person name="Gorte O."/>
            <person name="Ochsenreither K."/>
        </authorList>
    </citation>
    <scope>NUCLEOTIDE SEQUENCE [LARGE SCALE GENOMIC DNA]</scope>
    <source>
        <strain evidence="8 9">DSM 27194</strain>
    </source>
</reference>
<sequence length="574" mass="63296">MDVEEFRKAGYAAIDQICDYYNTLPERNVKAEVEPGYLVKQLPMAWPNASQKKRFQKPRTDMWPTGLLSSWVVDPGDAHGPVGEADASLSLPSLLVFPPRLPFALSLTAPPRHVPVEIAADFQSKIIPGITHWQHGKFFGYFPGIVTFESILGDMYSSSVTNPGFNWTCSPACTELEQVVMDWMAQILGLDSDFLTSSGHGGGTIGNSASECALTATIAARERALRTIARQSNGYSDADSLTPIDVPTAIRQEHTKKLVMYGSTQTHSLGVKAGVILGMPFRSLPVHVEDGYALRGDTLKKAIEEDIAKGLTPFMVIGTVGTTSSGAVDYIAELGEVVKQYPTMFMHVDAAWAGIAFALPEQRERLRLAEVNKYADSFCTNAHKWGLVGFDCSLFFVRDRRDLTEALDVTPAFLRTKEGDAGTVIDYRNWQLSLGRRFRSIKLWFVLRSYGVEGLQKHLRSGVNLCGELAKHIEQTPNFEIVTPPSLGLLSFRLVNDGERASDEELNKLNADLNNRLAHHPEVMLTQTLLKTPESEIFCIRFAIGGRTTTLDDVKHVFSVVEAEGKAALSAWKA</sequence>
<dbReference type="InterPro" id="IPR015424">
    <property type="entry name" value="PyrdxlP-dep_Trfase"/>
</dbReference>
<evidence type="ECO:0000256" key="2">
    <source>
        <dbReference type="ARBA" id="ARBA00009533"/>
    </source>
</evidence>
<dbReference type="GO" id="GO:0019752">
    <property type="term" value="P:carboxylic acid metabolic process"/>
    <property type="evidence" value="ECO:0007669"/>
    <property type="project" value="InterPro"/>
</dbReference>